<sequence length="19" mass="2394">MHMDHIFMYHMHQGHLSIK</sequence>
<protein>
    <submittedName>
        <fullName evidence="1">Uncharacterized protein</fullName>
    </submittedName>
</protein>
<name>A0A0K2V0N9_LEPSM</name>
<evidence type="ECO:0000313" key="1">
    <source>
        <dbReference type="EMBL" id="CDW44049.1"/>
    </source>
</evidence>
<accession>A0A0K2V0N9</accession>
<dbReference type="EMBL" id="HACA01026688">
    <property type="protein sequence ID" value="CDW44049.1"/>
    <property type="molecule type" value="Transcribed_RNA"/>
</dbReference>
<organism evidence="1">
    <name type="scientific">Lepeophtheirus salmonis</name>
    <name type="common">Salmon louse</name>
    <name type="synonym">Caligus salmonis</name>
    <dbReference type="NCBI Taxonomy" id="72036"/>
    <lineage>
        <taxon>Eukaryota</taxon>
        <taxon>Metazoa</taxon>
        <taxon>Ecdysozoa</taxon>
        <taxon>Arthropoda</taxon>
        <taxon>Crustacea</taxon>
        <taxon>Multicrustacea</taxon>
        <taxon>Hexanauplia</taxon>
        <taxon>Copepoda</taxon>
        <taxon>Siphonostomatoida</taxon>
        <taxon>Caligidae</taxon>
        <taxon>Lepeophtheirus</taxon>
    </lineage>
</organism>
<proteinExistence type="predicted"/>
<reference evidence="1" key="1">
    <citation type="submission" date="2014-05" db="EMBL/GenBank/DDBJ databases">
        <authorList>
            <person name="Chronopoulou M."/>
        </authorList>
    </citation>
    <scope>NUCLEOTIDE SEQUENCE</scope>
    <source>
        <tissue evidence="1">Whole organism</tissue>
    </source>
</reference>
<dbReference type="AlphaFoldDB" id="A0A0K2V0N9"/>